<comment type="caution">
    <text evidence="2">The sequence shown here is derived from an EMBL/GenBank/DDBJ whole genome shotgun (WGS) entry which is preliminary data.</text>
</comment>
<protein>
    <submittedName>
        <fullName evidence="2">Uncharacterized protein</fullName>
    </submittedName>
</protein>
<evidence type="ECO:0000313" key="2">
    <source>
        <dbReference type="EMBL" id="MBD0835842.1"/>
    </source>
</evidence>
<reference evidence="2" key="2">
    <citation type="submission" date="2020-09" db="EMBL/GenBank/DDBJ databases">
        <authorList>
            <person name="Wu Z."/>
        </authorList>
    </citation>
    <scope>NUCLEOTIDE SEQUENCE</scope>
    <source>
        <strain evidence="2">SC17</strain>
    </source>
</reference>
<accession>A0A8J6QHG5</accession>
<reference evidence="2" key="1">
    <citation type="journal article" date="2013" name="Int. J. Syst. Evol. Microbiol.">
        <title>Aestuariibaculum suncheonense gen. nov., sp. nov., a marine bacterium of the family Flavobacteriaceae isolated from a tidal flat and emended descriptions of the genera Gaetbulibacter and Tamlana.</title>
        <authorList>
            <person name="Jeong S.H."/>
            <person name="Park M.S."/>
            <person name="Jin H.M."/>
            <person name="Lee K."/>
            <person name="Park W."/>
            <person name="Jeon C.O."/>
        </authorList>
    </citation>
    <scope>NUCLEOTIDE SEQUENCE</scope>
    <source>
        <strain evidence="2">SC17</strain>
    </source>
</reference>
<organism evidence="2 3">
    <name type="scientific">Aestuariibaculum suncheonense</name>
    <dbReference type="NCBI Taxonomy" id="1028745"/>
    <lineage>
        <taxon>Bacteria</taxon>
        <taxon>Pseudomonadati</taxon>
        <taxon>Bacteroidota</taxon>
        <taxon>Flavobacteriia</taxon>
        <taxon>Flavobacteriales</taxon>
        <taxon>Flavobacteriaceae</taxon>
    </lineage>
</organism>
<keyword evidence="1" id="KW-0472">Membrane</keyword>
<gene>
    <name evidence="2" type="ORF">ICJ84_10375</name>
</gene>
<sequence>MKSVLFFSFLASLAKSAIVICLGLLVKDHFKAFLTLINRKSIPESEVETINSKKFNEILRWIGFFIMALGICMALVAFASFIAGIEMSSNRLKLNF</sequence>
<dbReference type="EMBL" id="JACVXC010000003">
    <property type="protein sequence ID" value="MBD0835842.1"/>
    <property type="molecule type" value="Genomic_DNA"/>
</dbReference>
<evidence type="ECO:0000313" key="3">
    <source>
        <dbReference type="Proteomes" id="UP000602057"/>
    </source>
</evidence>
<keyword evidence="3" id="KW-1185">Reference proteome</keyword>
<proteinExistence type="predicted"/>
<keyword evidence="1" id="KW-0812">Transmembrane</keyword>
<name>A0A8J6QHG5_9FLAO</name>
<dbReference type="AlphaFoldDB" id="A0A8J6QHG5"/>
<dbReference type="RefSeq" id="WP_188216328.1">
    <property type="nucleotide sequence ID" value="NZ_BAABGH010000011.1"/>
</dbReference>
<keyword evidence="1" id="KW-1133">Transmembrane helix</keyword>
<evidence type="ECO:0000256" key="1">
    <source>
        <dbReference type="SAM" id="Phobius"/>
    </source>
</evidence>
<dbReference type="Proteomes" id="UP000602057">
    <property type="component" value="Unassembled WGS sequence"/>
</dbReference>
<feature type="transmembrane region" description="Helical" evidence="1">
    <location>
        <begin position="61"/>
        <end position="85"/>
    </location>
</feature>